<keyword evidence="1" id="KW-0812">Transmembrane</keyword>
<evidence type="ECO:0000313" key="2">
    <source>
        <dbReference type="EMBL" id="WRQ13118.1"/>
    </source>
</evidence>
<accession>A0AAX4J5Q6</accession>
<sequence length="130" mass="14167">MGLFGKLFGDSESVGKLTDGVYNGIDKAFFTDEEKKEAFIRLLKLYEPFKLAQRYMMLIVGIPFVSVHTIVAGLRVHAAYQSESFAAISDNLATALGPFNDALAIPFAVICAFYFGGGALEGFARRKASK</sequence>
<keyword evidence="1" id="KW-1133">Transmembrane helix</keyword>
<dbReference type="EMBL" id="OR813779">
    <property type="protein sequence ID" value="WRQ13118.1"/>
    <property type="molecule type" value="Genomic_DNA"/>
</dbReference>
<feature type="transmembrane region" description="Helical" evidence="1">
    <location>
        <begin position="55"/>
        <end position="74"/>
    </location>
</feature>
<name>A0AAX4J5Q6_9CAUD</name>
<protein>
    <submittedName>
        <fullName evidence="2">TMhelix containing protein</fullName>
    </submittedName>
</protein>
<reference evidence="2" key="1">
    <citation type="submission" date="2023-11" db="EMBL/GenBank/DDBJ databases">
        <title>Complete genome sequence of Vibrio virus vB_VpM-pA2SJ1.</title>
        <authorList>
            <person name="Lim S.J."/>
            <person name="Park S.Y."/>
            <person name="Kim J.H."/>
        </authorList>
    </citation>
    <scope>NUCLEOTIDE SEQUENCE</scope>
</reference>
<evidence type="ECO:0000313" key="3">
    <source>
        <dbReference type="Proteomes" id="UP001432163"/>
    </source>
</evidence>
<keyword evidence="1" id="KW-0472">Membrane</keyword>
<dbReference type="Proteomes" id="UP001432163">
    <property type="component" value="Segment"/>
</dbReference>
<evidence type="ECO:0000256" key="1">
    <source>
        <dbReference type="SAM" id="Phobius"/>
    </source>
</evidence>
<organism evidence="2 3">
    <name type="scientific">Vibrio phage vB_VpM-pA2SJ1</name>
    <dbReference type="NCBI Taxonomy" id="3095964"/>
    <lineage>
        <taxon>Viruses</taxon>
        <taxon>Duplodnaviria</taxon>
        <taxon>Heunggongvirae</taxon>
        <taxon>Uroviricota</taxon>
        <taxon>Caudoviricetes</taxon>
    </lineage>
</organism>
<feature type="transmembrane region" description="Helical" evidence="1">
    <location>
        <begin position="103"/>
        <end position="124"/>
    </location>
</feature>
<proteinExistence type="predicted"/>